<proteinExistence type="predicted"/>
<dbReference type="AlphaFoldDB" id="A0A4Q0LQ55"/>
<evidence type="ECO:0000313" key="1">
    <source>
        <dbReference type="EMBL" id="RXF57311.1"/>
    </source>
</evidence>
<dbReference type="EMBL" id="SCLX01000044">
    <property type="protein sequence ID" value="RXF57311.1"/>
    <property type="molecule type" value="Genomic_DNA"/>
</dbReference>
<sequence length="253" mass="28868">MTDNIGYISYRGKSSADFGFGINIDSKRVHSAPNLTFNQIPSSSIENIFSNAHSRSPTDVSFSCTIDRPERFEDMDDLEDAVMDWLDGSEYAPLRLSWKPTYIYMAIVSTAPDFTQSQDDMESHEIATITFHMQPLKYRADGYYWQSLPKNGQIVNPERLKAYPDWHFKGTGNFVLTVNGMPYQFNNIDGDCYLDGLSADCFQDQATSLNENVVLTNNDAPVFEHGLNTIKFEPQTDASLDLIEWKPNWRRIL</sequence>
<dbReference type="RefSeq" id="WP_128734119.1">
    <property type="nucleotide sequence ID" value="NZ_SCLX01000044.1"/>
</dbReference>
<name>A0A4Q0LQ55_9LACO</name>
<gene>
    <name evidence="1" type="ORF">ERD32_07740</name>
</gene>
<accession>A0A4Q0LQ55</accession>
<comment type="caution">
    <text evidence="1">The sequence shown here is derived from an EMBL/GenBank/DDBJ whole genome shotgun (WGS) entry which is preliminary data.</text>
</comment>
<reference evidence="1 2" key="1">
    <citation type="submission" date="2019-01" db="EMBL/GenBank/DDBJ databases">
        <title>The genome sequence of Lactobacillus crispatus L49.</title>
        <authorList>
            <person name="Zhong J."/>
            <person name="Zhang J."/>
        </authorList>
    </citation>
    <scope>NUCLEOTIDE SEQUENCE [LARGE SCALE GENOMIC DNA]</scope>
    <source>
        <strain evidence="1 2">L49</strain>
    </source>
</reference>
<dbReference type="Proteomes" id="UP000289808">
    <property type="component" value="Unassembled WGS sequence"/>
</dbReference>
<organism evidence="1 2">
    <name type="scientific">Lactobacillus crispatus</name>
    <dbReference type="NCBI Taxonomy" id="47770"/>
    <lineage>
        <taxon>Bacteria</taxon>
        <taxon>Bacillati</taxon>
        <taxon>Bacillota</taxon>
        <taxon>Bacilli</taxon>
        <taxon>Lactobacillales</taxon>
        <taxon>Lactobacillaceae</taxon>
        <taxon>Lactobacillus</taxon>
    </lineage>
</organism>
<dbReference type="Gene3D" id="2.40.30.200">
    <property type="match status" value="1"/>
</dbReference>
<evidence type="ECO:0000313" key="2">
    <source>
        <dbReference type="Proteomes" id="UP000289808"/>
    </source>
</evidence>
<protein>
    <submittedName>
        <fullName evidence="1">Phage tail protein</fullName>
    </submittedName>
</protein>